<accession>A0A8B6FII7</accession>
<sequence>MPLFQGKRKRGLVLLSNIRHRDHHIYLRKVYRRSKLQTPIYIRRNLFTQNHEIFETKKANIQNLLFTNIDESQDNLEEDHKEEHVLDNEEGIEEDHVVDHEKDLMEDIEEEYKVFESALDKLSDEKHIEPPKEALTELFLTTAPDPEKITTQECINNAVTVIQKVVN</sequence>
<comment type="caution">
    <text evidence="2">The sequence shown here is derived from an EMBL/GenBank/DDBJ whole genome shotgun (WGS) entry which is preliminary data.</text>
</comment>
<feature type="non-terminal residue" evidence="2">
    <location>
        <position position="167"/>
    </location>
</feature>
<evidence type="ECO:0000256" key="1">
    <source>
        <dbReference type="SAM" id="Coils"/>
    </source>
</evidence>
<dbReference type="Proteomes" id="UP000596742">
    <property type="component" value="Unassembled WGS sequence"/>
</dbReference>
<organism evidence="2 3">
    <name type="scientific">Mytilus galloprovincialis</name>
    <name type="common">Mediterranean mussel</name>
    <dbReference type="NCBI Taxonomy" id="29158"/>
    <lineage>
        <taxon>Eukaryota</taxon>
        <taxon>Metazoa</taxon>
        <taxon>Spiralia</taxon>
        <taxon>Lophotrochozoa</taxon>
        <taxon>Mollusca</taxon>
        <taxon>Bivalvia</taxon>
        <taxon>Autobranchia</taxon>
        <taxon>Pteriomorphia</taxon>
        <taxon>Mytilida</taxon>
        <taxon>Mytiloidea</taxon>
        <taxon>Mytilidae</taxon>
        <taxon>Mytilinae</taxon>
        <taxon>Mytilus</taxon>
    </lineage>
</organism>
<dbReference type="AlphaFoldDB" id="A0A8B6FII7"/>
<protein>
    <submittedName>
        <fullName evidence="2">Uncharacterized protein</fullName>
    </submittedName>
</protein>
<keyword evidence="3" id="KW-1185">Reference proteome</keyword>
<evidence type="ECO:0000313" key="3">
    <source>
        <dbReference type="Proteomes" id="UP000596742"/>
    </source>
</evidence>
<keyword evidence="1" id="KW-0175">Coiled coil</keyword>
<proteinExistence type="predicted"/>
<gene>
    <name evidence="2" type="ORF">MGAL_10B028331</name>
</gene>
<name>A0A8B6FII7_MYTGA</name>
<feature type="coiled-coil region" evidence="1">
    <location>
        <begin position="98"/>
        <end position="125"/>
    </location>
</feature>
<reference evidence="2" key="1">
    <citation type="submission" date="2018-11" db="EMBL/GenBank/DDBJ databases">
        <authorList>
            <person name="Alioto T."/>
            <person name="Alioto T."/>
        </authorList>
    </citation>
    <scope>NUCLEOTIDE SEQUENCE</scope>
</reference>
<evidence type="ECO:0000313" key="2">
    <source>
        <dbReference type="EMBL" id="VDI50327.1"/>
    </source>
</evidence>
<dbReference type="EMBL" id="UYJE01006936">
    <property type="protein sequence ID" value="VDI50327.1"/>
    <property type="molecule type" value="Genomic_DNA"/>
</dbReference>